<dbReference type="Gene3D" id="2.60.120.200">
    <property type="match status" value="1"/>
</dbReference>
<dbReference type="EMBL" id="LJZO01000077">
    <property type="protein sequence ID" value="ROV87702.1"/>
    <property type="molecule type" value="Genomic_DNA"/>
</dbReference>
<keyword evidence="6" id="KW-0732">Signal</keyword>
<feature type="domain" description="Beta-xylosidase C-terminal Concanavalin A-like" evidence="7">
    <location>
        <begin position="364"/>
        <end position="464"/>
    </location>
</feature>
<reference evidence="8 9" key="1">
    <citation type="submission" date="2015-09" db="EMBL/GenBank/DDBJ databases">
        <title>Host preference determinants of Valsa canker pathogens revealed by comparative genomics.</title>
        <authorList>
            <person name="Yin Z."/>
            <person name="Huang L."/>
        </authorList>
    </citation>
    <scope>NUCLEOTIDE SEQUENCE [LARGE SCALE GENOMIC DNA]</scope>
    <source>
        <strain evidence="8 9">YSFL</strain>
    </source>
</reference>
<sequence>MFEMPPTTLSSLCYVLATCLPVLAQGQNSTFYNPILPGFHPDPSCIFVPDWNETFFCASSSFNAFPGIPIHASKDLQNWKLIGNVLNREEQLPRLAYTNSSTSGIWAPTIRYHDGTFWVVTTLVYDDRASNDSSRWNNIIFKSDNPYEPSSWTNAVGFNFTGYDTSPFWDDDGASYIVGSHAWHVYPALELAQANLETGEVGEWKVLWNGTGGKAPEGPHIYRKDGWYYLLVAEGGTGLSHMATMARSRNVEGPYASDPANPVLTSANTTSYFQTVGHADLFQDPSGNWWGVALSTRSGPDFVNYPMGRETVLTSVTWDDGEFPVWTVVSGQESGWALPPANKDIGGPGPFIAEGDDLDFAPGSVLPAHFTYWRYPIPDSYTISPGGHPNTLRLSPSRLNLTALDGNYAGPELGGQTFVGRRQQDTLFTYSVDLDYSPVVLGEEAGVTVFLTQNHHLDLGVVMLPANESTMAFPGTEPTQPDDPAAPTLQVRFRGISSIAVPDPVVAPLPGEWLSSSIRLEIKAVNMTHYSFSVGPADAQSQMLTLLYASNDAVSWGFTDKQPFTVIMTDVFAFSYPSPLEGYENEPPLPEEVSEDGKSLKNPQTGVLSKAYETFIDPLDKGRGGGFDIHIYYMQSQKEYARQLYDRIRREFPELRIYKFWEKPIGPHPYPMFEVNVFTPAQFGAFIPWLAIWRGPLSALVHPNTVEPGLHSANELRNHTARATWMGEKVPLDVSMFYKMKQQELEERQKKAAGENGGA</sequence>
<dbReference type="Pfam" id="PF04616">
    <property type="entry name" value="Glyco_hydro_43"/>
    <property type="match status" value="1"/>
</dbReference>
<keyword evidence="3" id="KW-0326">Glycosidase</keyword>
<gene>
    <name evidence="8" type="ORF">VSDG_09750</name>
</gene>
<keyword evidence="2" id="KW-0378">Hydrolase</keyword>
<comment type="caution">
    <text evidence="8">The sequence shown here is derived from an EMBL/GenBank/DDBJ whole genome shotgun (WGS) entry which is preliminary data.</text>
</comment>
<evidence type="ECO:0000313" key="9">
    <source>
        <dbReference type="Proteomes" id="UP000284375"/>
    </source>
</evidence>
<dbReference type="SUPFAM" id="SSF49899">
    <property type="entry name" value="Concanavalin A-like lectins/glucanases"/>
    <property type="match status" value="1"/>
</dbReference>
<feature type="signal peptide" evidence="6">
    <location>
        <begin position="1"/>
        <end position="24"/>
    </location>
</feature>
<dbReference type="InterPro" id="IPR051795">
    <property type="entry name" value="Glycosyl_Hydrlase_43"/>
</dbReference>
<dbReference type="PANTHER" id="PTHR42812:SF17">
    <property type="entry name" value="BETA-XYLOSIDASE C-TERMINAL CONCANAVALIN A-LIKE DOMAIN-CONTAINING PROTEIN-RELATED"/>
    <property type="match status" value="1"/>
</dbReference>
<dbReference type="Pfam" id="PF17851">
    <property type="entry name" value="GH43_C2"/>
    <property type="match status" value="1"/>
</dbReference>
<evidence type="ECO:0000256" key="6">
    <source>
        <dbReference type="SAM" id="SignalP"/>
    </source>
</evidence>
<comment type="similarity">
    <text evidence="1">Belongs to the glycosyl hydrolase 43 family.</text>
</comment>
<keyword evidence="9" id="KW-1185">Reference proteome</keyword>
<evidence type="ECO:0000256" key="3">
    <source>
        <dbReference type="ARBA" id="ARBA00023295"/>
    </source>
</evidence>
<protein>
    <recommendedName>
        <fullName evidence="7">Beta-xylosidase C-terminal Concanavalin A-like domain-containing protein</fullName>
    </recommendedName>
</protein>
<accession>A0A423V9W8</accession>
<feature type="active site" description="Proton acceptor" evidence="4">
    <location>
        <position position="42"/>
    </location>
</feature>
<dbReference type="GO" id="GO:0004553">
    <property type="term" value="F:hydrolase activity, hydrolyzing O-glycosyl compounds"/>
    <property type="evidence" value="ECO:0007669"/>
    <property type="project" value="InterPro"/>
</dbReference>
<dbReference type="InterPro" id="IPR041542">
    <property type="entry name" value="GH43_C2"/>
</dbReference>
<dbReference type="PANTHER" id="PTHR42812">
    <property type="entry name" value="BETA-XYLOSIDASE"/>
    <property type="match status" value="1"/>
</dbReference>
<dbReference type="CDD" id="cd18833">
    <property type="entry name" value="GH43_PcXyl-like"/>
    <property type="match status" value="1"/>
</dbReference>
<feature type="site" description="Important for catalytic activity, responsible for pKa modulation of the active site Glu and correct orientation of both the proton donor and substrate" evidence="5">
    <location>
        <position position="164"/>
    </location>
</feature>
<evidence type="ECO:0000313" key="8">
    <source>
        <dbReference type="EMBL" id="ROV87702.1"/>
    </source>
</evidence>
<dbReference type="AlphaFoldDB" id="A0A423V9W8"/>
<feature type="chain" id="PRO_5019043992" description="Beta-xylosidase C-terminal Concanavalin A-like domain-containing protein" evidence="6">
    <location>
        <begin position="25"/>
        <end position="759"/>
    </location>
</feature>
<dbReference type="InterPro" id="IPR023389">
    <property type="entry name" value="DOPA-like_sf"/>
</dbReference>
<dbReference type="Proteomes" id="UP000284375">
    <property type="component" value="Unassembled WGS sequence"/>
</dbReference>
<evidence type="ECO:0000256" key="5">
    <source>
        <dbReference type="PIRSR" id="PIRSR606710-2"/>
    </source>
</evidence>
<dbReference type="Pfam" id="PF08883">
    <property type="entry name" value="DOPA_dioxygen"/>
    <property type="match status" value="1"/>
</dbReference>
<dbReference type="InterPro" id="IPR023296">
    <property type="entry name" value="Glyco_hydro_beta-prop_sf"/>
</dbReference>
<dbReference type="Gene3D" id="2.115.10.20">
    <property type="entry name" value="Glycosyl hydrolase domain, family 43"/>
    <property type="match status" value="1"/>
</dbReference>
<dbReference type="InterPro" id="IPR013320">
    <property type="entry name" value="ConA-like_dom_sf"/>
</dbReference>
<dbReference type="InterPro" id="IPR006710">
    <property type="entry name" value="Glyco_hydro_43"/>
</dbReference>
<dbReference type="OrthoDB" id="2139957at2759"/>
<dbReference type="SUPFAM" id="SSF75005">
    <property type="entry name" value="Arabinanase/levansucrase/invertase"/>
    <property type="match status" value="1"/>
</dbReference>
<evidence type="ECO:0000256" key="2">
    <source>
        <dbReference type="ARBA" id="ARBA00022801"/>
    </source>
</evidence>
<organism evidence="8 9">
    <name type="scientific">Cytospora chrysosperma</name>
    <name type="common">Cytospora canker fungus</name>
    <name type="synonym">Sphaeria chrysosperma</name>
    <dbReference type="NCBI Taxonomy" id="252740"/>
    <lineage>
        <taxon>Eukaryota</taxon>
        <taxon>Fungi</taxon>
        <taxon>Dikarya</taxon>
        <taxon>Ascomycota</taxon>
        <taxon>Pezizomycotina</taxon>
        <taxon>Sordariomycetes</taxon>
        <taxon>Sordariomycetidae</taxon>
        <taxon>Diaporthales</taxon>
        <taxon>Cytosporaceae</taxon>
        <taxon>Cytospora</taxon>
    </lineage>
</organism>
<dbReference type="GO" id="GO:0005975">
    <property type="term" value="P:carbohydrate metabolic process"/>
    <property type="evidence" value="ECO:0007669"/>
    <property type="project" value="InterPro"/>
</dbReference>
<dbReference type="Gene3D" id="3.30.70.1240">
    <property type="entry name" value="DOPA-like domains"/>
    <property type="match status" value="1"/>
</dbReference>
<dbReference type="SUPFAM" id="SSF143410">
    <property type="entry name" value="DOPA-like"/>
    <property type="match status" value="1"/>
</dbReference>
<evidence type="ECO:0000256" key="4">
    <source>
        <dbReference type="PIRSR" id="PIRSR606710-1"/>
    </source>
</evidence>
<evidence type="ECO:0000256" key="1">
    <source>
        <dbReference type="ARBA" id="ARBA00009865"/>
    </source>
</evidence>
<feature type="active site" description="Proton donor" evidence="4">
    <location>
        <position position="217"/>
    </location>
</feature>
<dbReference type="InterPro" id="IPR014980">
    <property type="entry name" value="DOPA_dioxygen"/>
</dbReference>
<proteinExistence type="inferred from homology"/>
<name>A0A423V9W8_CYTCH</name>
<evidence type="ECO:0000259" key="7">
    <source>
        <dbReference type="Pfam" id="PF17851"/>
    </source>
</evidence>